<evidence type="ECO:0000313" key="2">
    <source>
        <dbReference type="EMBL" id="RKT77293.1"/>
    </source>
</evidence>
<dbReference type="Proteomes" id="UP000278440">
    <property type="component" value="Unassembled WGS sequence"/>
</dbReference>
<reference evidence="2 3" key="1">
    <citation type="submission" date="2018-10" db="EMBL/GenBank/DDBJ databases">
        <title>Sequencing the genomes of 1000 actinobacteria strains.</title>
        <authorList>
            <person name="Klenk H.-P."/>
        </authorList>
    </citation>
    <scope>NUCLEOTIDE SEQUENCE [LARGE SCALE GENOMIC DNA]</scope>
    <source>
        <strain evidence="2 3">DSM 44267</strain>
    </source>
</reference>
<dbReference type="EMBL" id="RBXT01000001">
    <property type="protein sequence ID" value="RKT77293.1"/>
    <property type="molecule type" value="Genomic_DNA"/>
</dbReference>
<sequence length="171" mass="17911">MATASEPRADPTPRAVAGEWLADAVRLTPARVVADRAGHRCDRGAHSYLPDGRALCWQPVGRAPRMYAVDAEPLRAAVPPALQRRTGSIAPQVFWAAWTRAEVRAKLRGIPIITFVTTVDWVADGDVAPGDLAPGGGGVEAGTVAVVTTTLDDGAGPLVISYGVLDPARLT</sequence>
<gene>
    <name evidence="2" type="ORF">DFJ68_0713</name>
    <name evidence="1" type="ORF">FHW14_000589</name>
</gene>
<accession>A0A495XXR2</accession>
<name>A0A495XXR2_9MICO</name>
<evidence type="ECO:0000313" key="1">
    <source>
        <dbReference type="EMBL" id="MBB2985449.1"/>
    </source>
</evidence>
<reference evidence="1 4" key="2">
    <citation type="submission" date="2020-08" db="EMBL/GenBank/DDBJ databases">
        <title>Genomic Encyclopedia of Type Strains, Phase IV (KMG-V): Genome sequencing to study the core and pangenomes of soil and plant-associated prokaryotes.</title>
        <authorList>
            <person name="Whitman W."/>
        </authorList>
    </citation>
    <scope>NUCLEOTIDE SEQUENCE [LARGE SCALE GENOMIC DNA]</scope>
    <source>
        <strain evidence="1 4">B3ACCR2</strain>
    </source>
</reference>
<dbReference type="Proteomes" id="UP000590811">
    <property type="component" value="Unassembled WGS sequence"/>
</dbReference>
<comment type="caution">
    <text evidence="2">The sequence shown here is derived from an EMBL/GenBank/DDBJ whole genome shotgun (WGS) entry which is preliminary data.</text>
</comment>
<proteinExistence type="predicted"/>
<dbReference type="EMBL" id="JACHVT010000001">
    <property type="protein sequence ID" value="MBB2985449.1"/>
    <property type="molecule type" value="Genomic_DNA"/>
</dbReference>
<dbReference type="OrthoDB" id="3384378at2"/>
<keyword evidence="3" id="KW-1185">Reference proteome</keyword>
<evidence type="ECO:0000313" key="4">
    <source>
        <dbReference type="Proteomes" id="UP000590811"/>
    </source>
</evidence>
<protein>
    <submittedName>
        <fullName evidence="2">Uncharacterized protein</fullName>
    </submittedName>
</protein>
<dbReference type="RefSeq" id="WP_147431506.1">
    <property type="nucleotide sequence ID" value="NZ_JACHVT010000001.1"/>
</dbReference>
<evidence type="ECO:0000313" key="3">
    <source>
        <dbReference type="Proteomes" id="UP000278440"/>
    </source>
</evidence>
<organism evidence="2 3">
    <name type="scientific">Terracoccus luteus</name>
    <dbReference type="NCBI Taxonomy" id="53356"/>
    <lineage>
        <taxon>Bacteria</taxon>
        <taxon>Bacillati</taxon>
        <taxon>Actinomycetota</taxon>
        <taxon>Actinomycetes</taxon>
        <taxon>Micrococcales</taxon>
        <taxon>Intrasporangiaceae</taxon>
        <taxon>Terracoccus</taxon>
    </lineage>
</organism>
<dbReference type="AlphaFoldDB" id="A0A495XXR2"/>